<dbReference type="Gene3D" id="1.20.120.910">
    <property type="entry name" value="DksA, coiled-coil domain"/>
    <property type="match status" value="1"/>
</dbReference>
<dbReference type="Pfam" id="PF01258">
    <property type="entry name" value="zf-dskA_traR"/>
    <property type="match status" value="1"/>
</dbReference>
<proteinExistence type="predicted"/>
<evidence type="ECO:0000256" key="3">
    <source>
        <dbReference type="ARBA" id="ARBA00022833"/>
    </source>
</evidence>
<evidence type="ECO:0000256" key="2">
    <source>
        <dbReference type="ARBA" id="ARBA00022771"/>
    </source>
</evidence>
<evidence type="ECO:0000313" key="7">
    <source>
        <dbReference type="Proteomes" id="UP000487350"/>
    </source>
</evidence>
<dbReference type="PANTHER" id="PTHR33823:SF4">
    <property type="entry name" value="GENERAL STRESS PROTEIN 16O"/>
    <property type="match status" value="1"/>
</dbReference>
<protein>
    <recommendedName>
        <fullName evidence="5">Zinc finger DksA/TraR C4-type domain-containing protein</fullName>
    </recommendedName>
</protein>
<keyword evidence="7" id="KW-1185">Reference proteome</keyword>
<evidence type="ECO:0000256" key="1">
    <source>
        <dbReference type="ARBA" id="ARBA00022723"/>
    </source>
</evidence>
<keyword evidence="2" id="KW-0863">Zinc-finger</keyword>
<feature type="domain" description="Zinc finger DksA/TraR C4-type" evidence="5">
    <location>
        <begin position="90"/>
        <end position="125"/>
    </location>
</feature>
<sequence length="129" mass="14182">MHHRRPLVMTATSTPIHTDYQQALARREAELRSLMSLATQASESVDDGEVSDFKDIAAVDAQGEVDEARVWSAAQELAQVQAAYARLREGTYGTCQDCGEPIEPARLHALPEAAFCTSCQSAHERRRPA</sequence>
<reference evidence="6 7" key="1">
    <citation type="submission" date="2019-11" db="EMBL/GenBank/DDBJ databases">
        <title>Caenimonas koreensis gen. nov., sp. nov., isolated from activated sludge.</title>
        <authorList>
            <person name="Seung H.R."/>
        </authorList>
    </citation>
    <scope>NUCLEOTIDE SEQUENCE [LARGE SCALE GENOMIC DNA]</scope>
    <source>
        <strain evidence="6 7">EMB320</strain>
    </source>
</reference>
<dbReference type="Proteomes" id="UP000487350">
    <property type="component" value="Unassembled WGS sequence"/>
</dbReference>
<keyword evidence="3" id="KW-0862">Zinc</keyword>
<dbReference type="EMBL" id="WJBU01000010">
    <property type="protein sequence ID" value="MRD47907.1"/>
    <property type="molecule type" value="Genomic_DNA"/>
</dbReference>
<dbReference type="PANTHER" id="PTHR33823">
    <property type="entry name" value="RNA POLYMERASE-BINDING TRANSCRIPTION FACTOR DKSA-RELATED"/>
    <property type="match status" value="1"/>
</dbReference>
<organism evidence="6 7">
    <name type="scientific">Caenimonas koreensis DSM 17982</name>
    <dbReference type="NCBI Taxonomy" id="1121255"/>
    <lineage>
        <taxon>Bacteria</taxon>
        <taxon>Pseudomonadati</taxon>
        <taxon>Pseudomonadota</taxon>
        <taxon>Betaproteobacteria</taxon>
        <taxon>Burkholderiales</taxon>
        <taxon>Comamonadaceae</taxon>
        <taxon>Caenimonas</taxon>
    </lineage>
</organism>
<feature type="zinc finger region" description="dksA C4-type" evidence="4">
    <location>
        <begin position="95"/>
        <end position="119"/>
    </location>
</feature>
<dbReference type="SUPFAM" id="SSF57716">
    <property type="entry name" value="Glucocorticoid receptor-like (DNA-binding domain)"/>
    <property type="match status" value="1"/>
</dbReference>
<comment type="caution">
    <text evidence="6">The sequence shown here is derived from an EMBL/GenBank/DDBJ whole genome shotgun (WGS) entry which is preliminary data.</text>
</comment>
<dbReference type="GO" id="GO:0008270">
    <property type="term" value="F:zinc ion binding"/>
    <property type="evidence" value="ECO:0007669"/>
    <property type="project" value="UniProtKB-KW"/>
</dbReference>
<dbReference type="InterPro" id="IPR000962">
    <property type="entry name" value="Znf_DskA_TraR"/>
</dbReference>
<keyword evidence="1" id="KW-0479">Metal-binding</keyword>
<dbReference type="OrthoDB" id="9811543at2"/>
<evidence type="ECO:0000256" key="4">
    <source>
        <dbReference type="PROSITE-ProRule" id="PRU00510"/>
    </source>
</evidence>
<evidence type="ECO:0000313" key="6">
    <source>
        <dbReference type="EMBL" id="MRD47907.1"/>
    </source>
</evidence>
<dbReference type="AlphaFoldDB" id="A0A844B8V4"/>
<gene>
    <name evidence="6" type="ORF">GHT07_11505</name>
</gene>
<accession>A0A844B8V4</accession>
<dbReference type="PROSITE" id="PS51128">
    <property type="entry name" value="ZF_DKSA_2"/>
    <property type="match status" value="1"/>
</dbReference>
<evidence type="ECO:0000259" key="5">
    <source>
        <dbReference type="Pfam" id="PF01258"/>
    </source>
</evidence>
<name>A0A844B8V4_9BURK</name>